<dbReference type="PROSITE" id="PS50110">
    <property type="entry name" value="RESPONSE_REGULATORY"/>
    <property type="match status" value="1"/>
</dbReference>
<evidence type="ECO:0000256" key="1">
    <source>
        <dbReference type="ARBA" id="ARBA00000085"/>
    </source>
</evidence>
<dbReference type="GO" id="GO:0000155">
    <property type="term" value="F:phosphorelay sensor kinase activity"/>
    <property type="evidence" value="ECO:0007669"/>
    <property type="project" value="InterPro"/>
</dbReference>
<dbReference type="PANTHER" id="PTHR43047:SF72">
    <property type="entry name" value="OSMOSENSING HISTIDINE PROTEIN KINASE SLN1"/>
    <property type="match status" value="1"/>
</dbReference>
<feature type="domain" description="Histidine kinase" evidence="9">
    <location>
        <begin position="1275"/>
        <end position="1538"/>
    </location>
</feature>
<dbReference type="Gene3D" id="3.30.420.40">
    <property type="match status" value="2"/>
</dbReference>
<dbReference type="Gene3D" id="3.30.565.10">
    <property type="entry name" value="Histidine kinase-like ATPase, C-terminal domain"/>
    <property type="match status" value="1"/>
</dbReference>
<feature type="region of interest" description="Disordered" evidence="8">
    <location>
        <begin position="1377"/>
        <end position="1396"/>
    </location>
</feature>
<keyword evidence="5" id="KW-0418">Kinase</keyword>
<comment type="similarity">
    <text evidence="7">Belongs to the actin family.</text>
</comment>
<dbReference type="InterPro" id="IPR004358">
    <property type="entry name" value="Sig_transdc_His_kin-like_C"/>
</dbReference>
<dbReference type="Proteomes" id="UP000310039">
    <property type="component" value="Unassembled WGS sequence"/>
</dbReference>
<dbReference type="FunFam" id="3.30.420.40:FF:000232">
    <property type="entry name" value="Actin-related protein 8"/>
    <property type="match status" value="1"/>
</dbReference>
<evidence type="ECO:0000259" key="10">
    <source>
        <dbReference type="PROSITE" id="PS50110"/>
    </source>
</evidence>
<dbReference type="CDD" id="cd17546">
    <property type="entry name" value="REC_hyHK_CKI1_RcsC-like"/>
    <property type="match status" value="1"/>
</dbReference>
<dbReference type="SMART" id="SM00268">
    <property type="entry name" value="ACTIN"/>
    <property type="match status" value="1"/>
</dbReference>
<dbReference type="InterPro" id="IPR036097">
    <property type="entry name" value="HisK_dim/P_sf"/>
</dbReference>
<dbReference type="InterPro" id="IPR029016">
    <property type="entry name" value="GAF-like_dom_sf"/>
</dbReference>
<dbReference type="PANTHER" id="PTHR43047">
    <property type="entry name" value="TWO-COMPONENT HISTIDINE PROTEIN KINASE"/>
    <property type="match status" value="1"/>
</dbReference>
<feature type="compositionally biased region" description="Basic and acidic residues" evidence="8">
    <location>
        <begin position="1176"/>
        <end position="1192"/>
    </location>
</feature>
<evidence type="ECO:0000256" key="5">
    <source>
        <dbReference type="ARBA" id="ARBA00022777"/>
    </source>
</evidence>
<dbReference type="InterPro" id="IPR036890">
    <property type="entry name" value="HATPase_C_sf"/>
</dbReference>
<feature type="compositionally biased region" description="Polar residues" evidence="8">
    <location>
        <begin position="1153"/>
        <end position="1164"/>
    </location>
</feature>
<feature type="region of interest" description="Disordered" evidence="8">
    <location>
        <begin position="1702"/>
        <end position="1752"/>
    </location>
</feature>
<feature type="domain" description="Response regulatory" evidence="10">
    <location>
        <begin position="1754"/>
        <end position="1879"/>
    </location>
</feature>
<dbReference type="SMART" id="SM00387">
    <property type="entry name" value="HATPase_c"/>
    <property type="match status" value="1"/>
</dbReference>
<feature type="region of interest" description="Disordered" evidence="8">
    <location>
        <begin position="701"/>
        <end position="755"/>
    </location>
</feature>
<dbReference type="SMART" id="SM00388">
    <property type="entry name" value="HisKA"/>
    <property type="match status" value="1"/>
</dbReference>
<dbReference type="CDD" id="cd10206">
    <property type="entry name" value="ASKHA_NBD_Arp8-like"/>
    <property type="match status" value="1"/>
</dbReference>
<dbReference type="SUPFAM" id="SSF55874">
    <property type="entry name" value="ATPase domain of HSP90 chaperone/DNA topoisomerase II/histidine kinase"/>
    <property type="match status" value="1"/>
</dbReference>
<dbReference type="InterPro" id="IPR011006">
    <property type="entry name" value="CheY-like_superfamily"/>
</dbReference>
<dbReference type="FunFam" id="1.10.287.130:FF:000023">
    <property type="entry name" value="Sensor histidine kinase/response regulator, putative"/>
    <property type="match status" value="1"/>
</dbReference>
<feature type="compositionally biased region" description="Polar residues" evidence="8">
    <location>
        <begin position="1039"/>
        <end position="1048"/>
    </location>
</feature>
<dbReference type="InterPro" id="IPR005467">
    <property type="entry name" value="His_kinase_dom"/>
</dbReference>
<feature type="region of interest" description="Disordered" evidence="8">
    <location>
        <begin position="1153"/>
        <end position="1192"/>
    </location>
</feature>
<dbReference type="InterPro" id="IPR003594">
    <property type="entry name" value="HATPase_dom"/>
</dbReference>
<evidence type="ECO:0000259" key="9">
    <source>
        <dbReference type="PROSITE" id="PS50109"/>
    </source>
</evidence>
<feature type="modified residue" description="4-aspartylphosphate" evidence="6">
    <location>
        <position position="1809"/>
    </location>
</feature>
<dbReference type="InterPro" id="IPR043129">
    <property type="entry name" value="ATPase_NBD"/>
</dbReference>
<feature type="region of interest" description="Disordered" evidence="8">
    <location>
        <begin position="1028"/>
        <end position="1048"/>
    </location>
</feature>
<dbReference type="Pfam" id="PF00512">
    <property type="entry name" value="HisKA"/>
    <property type="match status" value="1"/>
</dbReference>
<feature type="compositionally biased region" description="Basic and acidic residues" evidence="8">
    <location>
        <begin position="1384"/>
        <end position="1396"/>
    </location>
</feature>
<proteinExistence type="inferred from homology"/>
<dbReference type="PROSITE" id="PS50109">
    <property type="entry name" value="HIS_KIN"/>
    <property type="match status" value="1"/>
</dbReference>
<dbReference type="Pfam" id="PF02518">
    <property type="entry name" value="HATPase_c"/>
    <property type="match status" value="1"/>
</dbReference>
<keyword evidence="4" id="KW-0808">Transferase</keyword>
<dbReference type="Pfam" id="PF00072">
    <property type="entry name" value="Response_reg"/>
    <property type="match status" value="1"/>
</dbReference>
<dbReference type="PRINTS" id="PR00344">
    <property type="entry name" value="BCTRLSENSOR"/>
</dbReference>
<name>A0A4V4L1D1_AURPU</name>
<dbReference type="InterPro" id="IPR004000">
    <property type="entry name" value="Actin"/>
</dbReference>
<evidence type="ECO:0000313" key="12">
    <source>
        <dbReference type="Proteomes" id="UP000310039"/>
    </source>
</evidence>
<feature type="compositionally biased region" description="Basic and acidic residues" evidence="8">
    <location>
        <begin position="701"/>
        <end position="715"/>
    </location>
</feature>
<sequence>MASSNGPMNSPFEQVPKVVNKKNYYTDFLKRDEQFLAFRLQGEENRNRMIKAARDKDRAMAQAASNGVSADAAQAELDEDAAVDEAAEAEAFGSKTIVIHPGSRNLRIGLATDALPKTIPMVIARKSSHAEDEEPGAEPRPKRVKLQDGSAAEPSGESAFGDEFAKEYMNMAADFKIYRRNNKRRVLPNSRELVVNWNSRNAPETISEHNDPQRVDWTEIESPAPEYLTGHAAMRIPQHSKPRYRLYWPLRYGWLNEQDYSSKSVLLRDFFRIIEEAIKNELHLDRKRDWAQYSCVFVIPDLYEKVFVTSILEDLFRDFGFQRVCFIQESLAATFGAGYSSSCIVDVGAQKTSICCVEEGMCVENSRINLKFGGEDVTETFIKMMLFDHFNYANMDLMKRHDYLLAEELKQKFCTLEDAHISVQLYEFHLRAFGQDTRKYQFKTYDEVMLAPMGFFRPTIFDNADKLLGRRKLIGRSTDTYDDKPNDPMSLAQLQVYKYSSVNVPSGVADSTSTPAPGGVPATPSKPLNLDRLAHLAEVADSTPRSSPAGSPAPEDTATPAPGAGDATPAVAGAAIEGAQPETEGVLPLMPLDQAIVACITEGAKGDEKKTRDFFGGIMVIGGGSKTYNFNVYLEQRLRALQPNFQKEILVGPPPRELDPQVLVWKGGSVFGKMRGTNDSWIGQLEFDRLGARILNQKSERRNQIVDRQETENDTRSSPGLYKLAAHKPPPSTTDITHDKAMAPPHTPYTAKHDGELEGARAREFYKYYEPYDNLMRTSNEKVNADPDGSMCSFDDALGAFAQFICLRLNVHRCLISCFDRNHQYVLAEATRTLDLESHTAKEEKDRLWLGAGILDRQSMLCERTLEWAEKKQHSGHDRVVVFPDVAQDDWYKNQQPPVRMPEGVRFYAGTAIRSYVGPVIGVISIMDENPRVDLSDADRSFLKYMADTIMSHLDMVRSKEEHRRTSQMVIGLGSYVEGKASVDEDLHNRVISAAHEIDRNKAPGETPDVAVNRPPEIAVSGITSFPASQADKDRDVSQPPSENLQNSMLSDDVKSTFHRAASIIKDAIDVDGVVFLDASVGSYGGLVQSVPAHEDASNSYFARSAASKKDCHILACVGRLQPDFRMTERFLHSLLTRYAPGRIFNIDQKEPTVSMTHPQSPNQPEDFEQQVVPEEAQHSDPETREEVRRQRQSDLDNLRRLFPEACSLAFLPMWDDHRMRWFAGGLAFSNRKIRLLHKDSELSFLRAFGISIMSEVAKLDSAMADRAKSDLLNSISHELRSPLHGILGSIECLESSSLDTLQRGLVETVDVCGRTLLDTIEHLLDFSKINNFTRNKAKQQIESEDENKANMLSLNARNHLPTIIEEAIETVYAGHSSYAPSHRSPDSDQHSSSKDLEKHNVQLIVEIDAKEYGDWLFSTEGGAWRRIVMNLTGNSLKYTKDGHVHVHLQAEDVSRNSDGLDRSRITLTINDTGRGISKEYLQNHLFRPFAQEDPLQSGAGLGLSMVQQIVKNMGGEVYVESELDKGTEVRIEVIMLKASSSAVDAGAASPMSEAREDLRGSKAVYIDPPTTPTGESPTQRSFRKVLDRQCWNWFKMEFETVSSVDEVKNAEFVITASRNLPEMKDRLIEIAKPAVIFCENSPGIRQAYADSETLRQAVATNFIAQPFGPRKLANALVLCKKQRGQVLENITIQRDTDLFTCPVPQRDKQKSTGESTSQAASAPRPAPESKANGSNANEKASTEAGQDGPKPLRLLLVDDNKINLQLLVRYCKSKKHDYVTAEDGVEAVEAFASHQTDSTLKFDFVCMDISMPRMDGLEATRRIRSFEHSNELTACKVLALTGLASAEAQQEAFSSGVDQFMTKPVRLKELGEVLSGARR</sequence>
<evidence type="ECO:0000313" key="11">
    <source>
        <dbReference type="EMBL" id="THZ84886.1"/>
    </source>
</evidence>
<dbReference type="SUPFAM" id="SSF52172">
    <property type="entry name" value="CheY-like"/>
    <property type="match status" value="1"/>
</dbReference>
<feature type="region of interest" description="Disordered" evidence="8">
    <location>
        <begin position="127"/>
        <end position="159"/>
    </location>
</feature>
<comment type="catalytic activity">
    <reaction evidence="1">
        <text>ATP + protein L-histidine = ADP + protein N-phospho-L-histidine.</text>
        <dbReference type="EC" id="2.7.13.3"/>
    </reaction>
</comment>
<dbReference type="Gene3D" id="1.10.287.130">
    <property type="match status" value="1"/>
</dbReference>
<dbReference type="EMBL" id="QZBT01000039">
    <property type="protein sequence ID" value="THZ84886.1"/>
    <property type="molecule type" value="Genomic_DNA"/>
</dbReference>
<evidence type="ECO:0000256" key="8">
    <source>
        <dbReference type="SAM" id="MobiDB-lite"/>
    </source>
</evidence>
<comment type="caution">
    <text evidence="11">The sequence shown here is derived from an EMBL/GenBank/DDBJ whole genome shotgun (WGS) entry which is preliminary data.</text>
</comment>
<feature type="compositionally biased region" description="Low complexity" evidence="8">
    <location>
        <begin position="556"/>
        <end position="569"/>
    </location>
</feature>
<dbReference type="EC" id="2.7.13.3" evidence="2"/>
<dbReference type="GO" id="GO:0005886">
    <property type="term" value="C:plasma membrane"/>
    <property type="evidence" value="ECO:0007669"/>
    <property type="project" value="TreeGrafter"/>
</dbReference>
<gene>
    <name evidence="11" type="ORF">D6C84_03759</name>
</gene>
<evidence type="ECO:0000256" key="4">
    <source>
        <dbReference type="ARBA" id="ARBA00022679"/>
    </source>
</evidence>
<dbReference type="CDD" id="cd00082">
    <property type="entry name" value="HisKA"/>
    <property type="match status" value="1"/>
</dbReference>
<evidence type="ECO:0000256" key="2">
    <source>
        <dbReference type="ARBA" id="ARBA00012438"/>
    </source>
</evidence>
<dbReference type="InterPro" id="IPR003661">
    <property type="entry name" value="HisK_dim/P_dom"/>
</dbReference>
<dbReference type="Gene3D" id="3.90.640.10">
    <property type="entry name" value="Actin, Chain A, domain 4"/>
    <property type="match status" value="1"/>
</dbReference>
<dbReference type="SUPFAM" id="SSF47384">
    <property type="entry name" value="Homodimeric domain of signal transducing histidine kinase"/>
    <property type="match status" value="1"/>
</dbReference>
<dbReference type="GO" id="GO:0009927">
    <property type="term" value="F:histidine phosphotransfer kinase activity"/>
    <property type="evidence" value="ECO:0007669"/>
    <property type="project" value="TreeGrafter"/>
</dbReference>
<feature type="region of interest" description="Disordered" evidence="8">
    <location>
        <begin position="508"/>
        <end position="528"/>
    </location>
</feature>
<keyword evidence="3 6" id="KW-0597">Phosphoprotein</keyword>
<dbReference type="InterPro" id="IPR001789">
    <property type="entry name" value="Sig_transdc_resp-reg_receiver"/>
</dbReference>
<evidence type="ECO:0000256" key="3">
    <source>
        <dbReference type="ARBA" id="ARBA00022553"/>
    </source>
</evidence>
<dbReference type="SMART" id="SM00448">
    <property type="entry name" value="REC"/>
    <property type="match status" value="1"/>
</dbReference>
<protein>
    <recommendedName>
        <fullName evidence="2">histidine kinase</fullName>
        <ecNumber evidence="2">2.7.13.3</ecNumber>
    </recommendedName>
</protein>
<dbReference type="SUPFAM" id="SSF55781">
    <property type="entry name" value="GAF domain-like"/>
    <property type="match status" value="1"/>
</dbReference>
<evidence type="ECO:0000256" key="6">
    <source>
        <dbReference type="PROSITE-ProRule" id="PRU00169"/>
    </source>
</evidence>
<dbReference type="Pfam" id="PF00022">
    <property type="entry name" value="Actin"/>
    <property type="match status" value="1"/>
</dbReference>
<feature type="region of interest" description="Disordered" evidence="8">
    <location>
        <begin position="540"/>
        <end position="569"/>
    </location>
</feature>
<dbReference type="SUPFAM" id="SSF53067">
    <property type="entry name" value="Actin-like ATPase domain"/>
    <property type="match status" value="2"/>
</dbReference>
<accession>A0A4V4L1D1</accession>
<dbReference type="Gene3D" id="3.40.50.2300">
    <property type="match status" value="1"/>
</dbReference>
<evidence type="ECO:0000256" key="7">
    <source>
        <dbReference type="RuleBase" id="RU000487"/>
    </source>
</evidence>
<organism evidence="11 12">
    <name type="scientific">Aureobasidium pullulans</name>
    <name type="common">Black yeast</name>
    <name type="synonym">Pullularia pullulans</name>
    <dbReference type="NCBI Taxonomy" id="5580"/>
    <lineage>
        <taxon>Eukaryota</taxon>
        <taxon>Fungi</taxon>
        <taxon>Dikarya</taxon>
        <taxon>Ascomycota</taxon>
        <taxon>Pezizomycotina</taxon>
        <taxon>Dothideomycetes</taxon>
        <taxon>Dothideomycetidae</taxon>
        <taxon>Dothideales</taxon>
        <taxon>Saccotheciaceae</taxon>
        <taxon>Aureobasidium</taxon>
    </lineage>
</organism>
<dbReference type="Gene3D" id="3.30.450.40">
    <property type="match status" value="1"/>
</dbReference>
<reference evidence="11 12" key="1">
    <citation type="submission" date="2018-10" db="EMBL/GenBank/DDBJ databases">
        <title>Fifty Aureobasidium pullulans genomes reveal a recombining polyextremotolerant generalist.</title>
        <authorList>
            <person name="Gostincar C."/>
            <person name="Turk M."/>
            <person name="Zajc J."/>
            <person name="Gunde-Cimerman N."/>
        </authorList>
    </citation>
    <scope>NUCLEOTIDE SEQUENCE [LARGE SCALE GENOMIC DNA]</scope>
    <source>
        <strain evidence="11 12">EXF-3403</strain>
    </source>
</reference>